<protein>
    <submittedName>
        <fullName evidence="6">TetR family transcriptional regulator</fullName>
    </submittedName>
</protein>
<dbReference type="Proteomes" id="UP001165124">
    <property type="component" value="Unassembled WGS sequence"/>
</dbReference>
<evidence type="ECO:0000256" key="2">
    <source>
        <dbReference type="ARBA" id="ARBA00023125"/>
    </source>
</evidence>
<dbReference type="Gene3D" id="1.10.357.10">
    <property type="entry name" value="Tetracycline Repressor, domain 2"/>
    <property type="match status" value="1"/>
</dbReference>
<dbReference type="Pfam" id="PF00440">
    <property type="entry name" value="TetR_N"/>
    <property type="match status" value="1"/>
</dbReference>
<dbReference type="InterPro" id="IPR036271">
    <property type="entry name" value="Tet_transcr_reg_TetR-rel_C_sf"/>
</dbReference>
<dbReference type="PRINTS" id="PR00455">
    <property type="entry name" value="HTHTETR"/>
</dbReference>
<dbReference type="SUPFAM" id="SSF46689">
    <property type="entry name" value="Homeodomain-like"/>
    <property type="match status" value="1"/>
</dbReference>
<proteinExistence type="predicted"/>
<evidence type="ECO:0000256" key="3">
    <source>
        <dbReference type="ARBA" id="ARBA00023163"/>
    </source>
</evidence>
<keyword evidence="2 4" id="KW-0238">DNA-binding</keyword>
<accession>A0A9W6PX70</accession>
<dbReference type="InterPro" id="IPR001647">
    <property type="entry name" value="HTH_TetR"/>
</dbReference>
<dbReference type="SUPFAM" id="SSF48498">
    <property type="entry name" value="Tetracyclin repressor-like, C-terminal domain"/>
    <property type="match status" value="1"/>
</dbReference>
<comment type="caution">
    <text evidence="6">The sequence shown here is derived from an EMBL/GenBank/DDBJ whole genome shotgun (WGS) entry which is preliminary data.</text>
</comment>
<keyword evidence="1" id="KW-0805">Transcription regulation</keyword>
<reference evidence="6" key="1">
    <citation type="submission" date="2023-02" db="EMBL/GenBank/DDBJ databases">
        <title>Actinomadura rubrobrunea NBRC 14622.</title>
        <authorList>
            <person name="Ichikawa N."/>
            <person name="Sato H."/>
            <person name="Tonouchi N."/>
        </authorList>
    </citation>
    <scope>NUCLEOTIDE SEQUENCE</scope>
    <source>
        <strain evidence="6">NBRC 14622</strain>
    </source>
</reference>
<gene>
    <name evidence="6" type="ORF">Arub01_42990</name>
</gene>
<dbReference type="InterPro" id="IPR009057">
    <property type="entry name" value="Homeodomain-like_sf"/>
</dbReference>
<evidence type="ECO:0000259" key="5">
    <source>
        <dbReference type="PROSITE" id="PS50977"/>
    </source>
</evidence>
<dbReference type="GO" id="GO:0003700">
    <property type="term" value="F:DNA-binding transcription factor activity"/>
    <property type="evidence" value="ECO:0007669"/>
    <property type="project" value="TreeGrafter"/>
</dbReference>
<evidence type="ECO:0000256" key="1">
    <source>
        <dbReference type="ARBA" id="ARBA00023015"/>
    </source>
</evidence>
<dbReference type="PANTHER" id="PTHR30055">
    <property type="entry name" value="HTH-TYPE TRANSCRIPTIONAL REGULATOR RUTR"/>
    <property type="match status" value="1"/>
</dbReference>
<name>A0A9W6PX70_9ACTN</name>
<dbReference type="AlphaFoldDB" id="A0A9W6PX70"/>
<dbReference type="RefSeq" id="WP_083950983.1">
    <property type="nucleotide sequence ID" value="NZ_BSRZ01000012.1"/>
</dbReference>
<dbReference type="PANTHER" id="PTHR30055:SF238">
    <property type="entry name" value="MYCOFACTOCIN BIOSYNTHESIS TRANSCRIPTIONAL REGULATOR MFTR-RELATED"/>
    <property type="match status" value="1"/>
</dbReference>
<dbReference type="InterPro" id="IPR041347">
    <property type="entry name" value="MftR_C"/>
</dbReference>
<evidence type="ECO:0000313" key="6">
    <source>
        <dbReference type="EMBL" id="GLW66055.1"/>
    </source>
</evidence>
<dbReference type="GO" id="GO:0000976">
    <property type="term" value="F:transcription cis-regulatory region binding"/>
    <property type="evidence" value="ECO:0007669"/>
    <property type="project" value="TreeGrafter"/>
</dbReference>
<sequence length="212" mass="24135">MSTSPPEWALDRFDEHLQRLPLRERKKLRTRRAIQEHALRLFAEQGYAATTVEQICAAAEISPSTFFRYFPTKEDVVIDDEYDPILMEAFRRQPADLGPIEALRAALKEIFPLVYEREREGVLVRTRLMMTEPALRARMFDAMRSGTQKALATMIAERTGRDPGDQRVQAFAWAVLGVLMSAMYAWLDSDATLDLPALVDENLEFLASGLAL</sequence>
<evidence type="ECO:0000256" key="4">
    <source>
        <dbReference type="PROSITE-ProRule" id="PRU00335"/>
    </source>
</evidence>
<dbReference type="PROSITE" id="PS50977">
    <property type="entry name" value="HTH_TETR_2"/>
    <property type="match status" value="1"/>
</dbReference>
<feature type="domain" description="HTH tetR-type" evidence="5">
    <location>
        <begin position="28"/>
        <end position="88"/>
    </location>
</feature>
<dbReference type="InterPro" id="IPR050109">
    <property type="entry name" value="HTH-type_TetR-like_transc_reg"/>
</dbReference>
<dbReference type="Gene3D" id="1.10.10.60">
    <property type="entry name" value="Homeodomain-like"/>
    <property type="match status" value="1"/>
</dbReference>
<keyword evidence="7" id="KW-1185">Reference proteome</keyword>
<feature type="DNA-binding region" description="H-T-H motif" evidence="4">
    <location>
        <begin position="51"/>
        <end position="70"/>
    </location>
</feature>
<dbReference type="Pfam" id="PF17754">
    <property type="entry name" value="TetR_C_14"/>
    <property type="match status" value="1"/>
</dbReference>
<organism evidence="6 7">
    <name type="scientific">Actinomadura rubrobrunea</name>
    <dbReference type="NCBI Taxonomy" id="115335"/>
    <lineage>
        <taxon>Bacteria</taxon>
        <taxon>Bacillati</taxon>
        <taxon>Actinomycetota</taxon>
        <taxon>Actinomycetes</taxon>
        <taxon>Streptosporangiales</taxon>
        <taxon>Thermomonosporaceae</taxon>
        <taxon>Actinomadura</taxon>
    </lineage>
</organism>
<dbReference type="EMBL" id="BSRZ01000012">
    <property type="protein sequence ID" value="GLW66055.1"/>
    <property type="molecule type" value="Genomic_DNA"/>
</dbReference>
<evidence type="ECO:0000313" key="7">
    <source>
        <dbReference type="Proteomes" id="UP001165124"/>
    </source>
</evidence>
<keyword evidence="3" id="KW-0804">Transcription</keyword>